<dbReference type="GO" id="GO:0006825">
    <property type="term" value="P:copper ion transport"/>
    <property type="evidence" value="ECO:0007669"/>
    <property type="project" value="InterPro"/>
</dbReference>
<keyword evidence="3 7" id="KW-0732">Signal</keyword>
<dbReference type="SUPFAM" id="SSF81296">
    <property type="entry name" value="E set domains"/>
    <property type="match status" value="1"/>
</dbReference>
<keyword evidence="2" id="KW-0479">Metal-binding</keyword>
<dbReference type="Proteomes" id="UP000316406">
    <property type="component" value="Unassembled WGS sequence"/>
</dbReference>
<keyword evidence="6" id="KW-0812">Transmembrane</keyword>
<evidence type="ECO:0000256" key="7">
    <source>
        <dbReference type="SAM" id="SignalP"/>
    </source>
</evidence>
<evidence type="ECO:0000256" key="1">
    <source>
        <dbReference type="ARBA" id="ARBA00004196"/>
    </source>
</evidence>
<dbReference type="PANTHER" id="PTHR34820">
    <property type="entry name" value="INNER MEMBRANE PROTEIN YEBZ"/>
    <property type="match status" value="1"/>
</dbReference>
<accession>A0A556CAM3</accession>
<dbReference type="GO" id="GO:0005507">
    <property type="term" value="F:copper ion binding"/>
    <property type="evidence" value="ECO:0007669"/>
    <property type="project" value="InterPro"/>
</dbReference>
<feature type="region of interest" description="Disordered" evidence="5">
    <location>
        <begin position="133"/>
        <end position="163"/>
    </location>
</feature>
<dbReference type="EMBL" id="VLTK01000008">
    <property type="protein sequence ID" value="TSI14489.1"/>
    <property type="molecule type" value="Genomic_DNA"/>
</dbReference>
<comment type="caution">
    <text evidence="9">The sequence shown here is derived from an EMBL/GenBank/DDBJ whole genome shotgun (WGS) entry which is preliminary data.</text>
</comment>
<evidence type="ECO:0000256" key="5">
    <source>
        <dbReference type="SAM" id="MobiDB-lite"/>
    </source>
</evidence>
<evidence type="ECO:0000256" key="6">
    <source>
        <dbReference type="SAM" id="Phobius"/>
    </source>
</evidence>
<dbReference type="InterPro" id="IPR007348">
    <property type="entry name" value="CopC_dom"/>
</dbReference>
<feature type="transmembrane region" description="Helical" evidence="6">
    <location>
        <begin position="169"/>
        <end position="191"/>
    </location>
</feature>
<dbReference type="AlphaFoldDB" id="A0A556CAM3"/>
<feature type="domain" description="CopC" evidence="8">
    <location>
        <begin position="37"/>
        <end position="129"/>
    </location>
</feature>
<evidence type="ECO:0000256" key="4">
    <source>
        <dbReference type="ARBA" id="ARBA00023008"/>
    </source>
</evidence>
<dbReference type="GO" id="GO:0030313">
    <property type="term" value="C:cell envelope"/>
    <property type="evidence" value="ECO:0007669"/>
    <property type="project" value="UniProtKB-SubCell"/>
</dbReference>
<feature type="chain" id="PRO_5022043493" evidence="7">
    <location>
        <begin position="37"/>
        <end position="198"/>
    </location>
</feature>
<dbReference type="InterPro" id="IPR014756">
    <property type="entry name" value="Ig_E-set"/>
</dbReference>
<evidence type="ECO:0000313" key="10">
    <source>
        <dbReference type="Proteomes" id="UP000316406"/>
    </source>
</evidence>
<evidence type="ECO:0000256" key="2">
    <source>
        <dbReference type="ARBA" id="ARBA00022723"/>
    </source>
</evidence>
<dbReference type="PANTHER" id="PTHR34820:SF4">
    <property type="entry name" value="INNER MEMBRANE PROTEIN YEBZ"/>
    <property type="match status" value="1"/>
</dbReference>
<comment type="subcellular location">
    <subcellularLocation>
        <location evidence="1">Cell envelope</location>
    </subcellularLocation>
</comment>
<dbReference type="GO" id="GO:0046688">
    <property type="term" value="P:response to copper ion"/>
    <property type="evidence" value="ECO:0007669"/>
    <property type="project" value="InterPro"/>
</dbReference>
<sequence length="198" mass="20405">MKSREIVKVRRRWRSLAATALLFLSILLVPAGPAAAHDTLVSTDPAAGSEVDAADEIDMVFNNDPQGLKGSNVTQVRGPDGRYYETACPNLSGRHVITPVGLGAAGEYSVTWRVVSSDGHPISGSFSFTSTVAGPRSAGADAPQCGEAEGADQPSEAPASRADSGGNGLWLGLGLGAVTIVVVGLVVVLILRRPATED</sequence>
<protein>
    <submittedName>
        <fullName evidence="9">Copper resistance protein CopC</fullName>
    </submittedName>
</protein>
<dbReference type="InterPro" id="IPR014755">
    <property type="entry name" value="Cu-Rt/internalin_Ig-like"/>
</dbReference>
<dbReference type="OrthoDB" id="5242236at2"/>
<reference evidence="9 10" key="1">
    <citation type="submission" date="2019-07" db="EMBL/GenBank/DDBJ databases">
        <title>Draft genome sequence of Brevibacterium aurantiacum XU54 isolated from Xinjiang China.</title>
        <authorList>
            <person name="Xu X."/>
        </authorList>
    </citation>
    <scope>NUCLEOTIDE SEQUENCE [LARGE SCALE GENOMIC DNA]</scope>
    <source>
        <strain evidence="9 10">XU54</strain>
    </source>
</reference>
<keyword evidence="6" id="KW-0472">Membrane</keyword>
<dbReference type="InterPro" id="IPR032694">
    <property type="entry name" value="CopC/D"/>
</dbReference>
<feature type="signal peptide" evidence="7">
    <location>
        <begin position="1"/>
        <end position="36"/>
    </location>
</feature>
<name>A0A556CAM3_BREAU</name>
<dbReference type="Gene3D" id="2.60.40.1220">
    <property type="match status" value="1"/>
</dbReference>
<keyword evidence="4" id="KW-0186">Copper</keyword>
<evidence type="ECO:0000313" key="9">
    <source>
        <dbReference type="EMBL" id="TSI14489.1"/>
    </source>
</evidence>
<dbReference type="RefSeq" id="WP_143923198.1">
    <property type="nucleotide sequence ID" value="NZ_VLTK01000008.1"/>
</dbReference>
<evidence type="ECO:0000259" key="8">
    <source>
        <dbReference type="Pfam" id="PF04234"/>
    </source>
</evidence>
<dbReference type="GO" id="GO:0005886">
    <property type="term" value="C:plasma membrane"/>
    <property type="evidence" value="ECO:0007669"/>
    <property type="project" value="TreeGrafter"/>
</dbReference>
<dbReference type="Pfam" id="PF04234">
    <property type="entry name" value="CopC"/>
    <property type="match status" value="1"/>
</dbReference>
<proteinExistence type="predicted"/>
<evidence type="ECO:0000256" key="3">
    <source>
        <dbReference type="ARBA" id="ARBA00022729"/>
    </source>
</evidence>
<keyword evidence="6" id="KW-1133">Transmembrane helix</keyword>
<keyword evidence="10" id="KW-1185">Reference proteome</keyword>
<dbReference type="GO" id="GO:0042597">
    <property type="term" value="C:periplasmic space"/>
    <property type="evidence" value="ECO:0007669"/>
    <property type="project" value="InterPro"/>
</dbReference>
<gene>
    <name evidence="9" type="ORF">FO013_13990</name>
</gene>
<organism evidence="9 10">
    <name type="scientific">Brevibacterium aurantiacum</name>
    <dbReference type="NCBI Taxonomy" id="273384"/>
    <lineage>
        <taxon>Bacteria</taxon>
        <taxon>Bacillati</taxon>
        <taxon>Actinomycetota</taxon>
        <taxon>Actinomycetes</taxon>
        <taxon>Micrococcales</taxon>
        <taxon>Brevibacteriaceae</taxon>
        <taxon>Brevibacterium</taxon>
    </lineage>
</organism>